<comment type="catalytic activity">
    <reaction evidence="17">
        <text>L-threonyl-[protein] + ATP = O-phospho-L-threonyl-[protein] + ADP + H(+)</text>
        <dbReference type="Rhea" id="RHEA:46608"/>
        <dbReference type="Rhea" id="RHEA-COMP:11060"/>
        <dbReference type="Rhea" id="RHEA-COMP:11605"/>
        <dbReference type="ChEBI" id="CHEBI:15378"/>
        <dbReference type="ChEBI" id="CHEBI:30013"/>
        <dbReference type="ChEBI" id="CHEBI:30616"/>
        <dbReference type="ChEBI" id="CHEBI:61977"/>
        <dbReference type="ChEBI" id="CHEBI:456216"/>
        <dbReference type="EC" id="2.7.11.1"/>
    </reaction>
</comment>
<dbReference type="PANTHER" id="PTHR47974:SF19">
    <property type="entry name" value="RECEPTOR-LIKE SERINE_THREONINE-PROTEIN KINASE"/>
    <property type="match status" value="1"/>
</dbReference>
<dbReference type="InterPro" id="IPR036426">
    <property type="entry name" value="Bulb-type_lectin_dom_sf"/>
</dbReference>
<keyword evidence="14" id="KW-1015">Disulfide bond</keyword>
<dbReference type="FunFam" id="1.10.510.10:FF:000248">
    <property type="entry name" value="S-receptor-like kinase 5"/>
    <property type="match status" value="1"/>
</dbReference>
<evidence type="ECO:0000313" key="22">
    <source>
        <dbReference type="EMBL" id="KAG8364637.1"/>
    </source>
</evidence>
<keyword evidence="13 19" id="KW-0472">Membrane</keyword>
<dbReference type="CDD" id="cd01098">
    <property type="entry name" value="PAN_AP_plant"/>
    <property type="match status" value="1"/>
</dbReference>
<proteinExistence type="predicted"/>
<evidence type="ECO:0000256" key="15">
    <source>
        <dbReference type="ARBA" id="ARBA00023170"/>
    </source>
</evidence>
<dbReference type="InterPro" id="IPR000858">
    <property type="entry name" value="S_locus_glycoprot_dom"/>
</dbReference>
<sequence length="615" mass="68746">MKNSSWDSSLQGSSSSSSLGQLNLWESFDNPTDTWMPEGKIGYNKRTQKKQLLSSWKNSEDPSPGLFTQGIVPNRSLYVSRWNMSEQYWNSGSWNGHGFDLVPEMGLDDLFNFSFVDNVNESYFTFWLYDRSVLARYVLDVSGQVKMMVSIDNTHWSLTYSQPKQQCEVYGSCGVFGTCILNSVPFCDCLPGFKRKFDKDWDLKDYSGGCVREIDLQCENDGRKDKFLTSPNIRLSEQHSQSLAVGNLGECESACLSNCSCTAYAYDEKRCSIWNGELLNMQKLSIGDGGGRTIFIRLSASSSDFSYNKTHKWVLIGAIMGSFALVLVILAVILSCRTRRRRTYEGGSLAFGYTDLQNATKSFSNKLGGGDSHIFNANESKFLDWKTRYTIALGIARGLAYLHEKCRDCIIHCDIKPENILLDGEFCPKVGDFGLAKLVGRDFSRVLTTMRGTRGYLAPEWISGVAITTKADAYSYGMMLFEILSGRRNLEDFLEDNKKIFFPCLAASVMIEGGDVLGLLDPLLDKADVDVEEVSRVCRVACWCIQDDESIRPSMGRVVGILERVTDVNMPPMPRLLRVLGARQEEMVFFTNPSCGVSSLVKSTTSSGSSIEMSV</sequence>
<keyword evidence="15" id="KW-0675">Receptor</keyword>
<evidence type="ECO:0000256" key="12">
    <source>
        <dbReference type="ARBA" id="ARBA00022989"/>
    </source>
</evidence>
<evidence type="ECO:0000256" key="17">
    <source>
        <dbReference type="ARBA" id="ARBA00047899"/>
    </source>
</evidence>
<dbReference type="PANTHER" id="PTHR47974">
    <property type="entry name" value="OS07G0415500 PROTEIN"/>
    <property type="match status" value="1"/>
</dbReference>
<dbReference type="Pfam" id="PF08276">
    <property type="entry name" value="PAN_2"/>
    <property type="match status" value="1"/>
</dbReference>
<dbReference type="SMART" id="SM00220">
    <property type="entry name" value="S_TKc"/>
    <property type="match status" value="1"/>
</dbReference>
<evidence type="ECO:0000256" key="4">
    <source>
        <dbReference type="ARBA" id="ARBA00022553"/>
    </source>
</evidence>
<dbReference type="GO" id="GO:0016020">
    <property type="term" value="C:membrane"/>
    <property type="evidence" value="ECO:0007669"/>
    <property type="project" value="UniProtKB-SubCell"/>
</dbReference>
<evidence type="ECO:0000256" key="11">
    <source>
        <dbReference type="ARBA" id="ARBA00022840"/>
    </source>
</evidence>
<keyword evidence="3" id="KW-0723">Serine/threonine-protein kinase</keyword>
<reference evidence="22" key="1">
    <citation type="submission" date="2019-10" db="EMBL/GenBank/DDBJ databases">
        <authorList>
            <person name="Zhang R."/>
            <person name="Pan Y."/>
            <person name="Wang J."/>
            <person name="Ma R."/>
            <person name="Yu S."/>
        </authorList>
    </citation>
    <scope>NUCLEOTIDE SEQUENCE</scope>
    <source>
        <strain evidence="22">LA-IB0</strain>
        <tissue evidence="22">Leaf</tissue>
    </source>
</reference>
<dbReference type="EMBL" id="WHWC01000018">
    <property type="protein sequence ID" value="KAG8364637.1"/>
    <property type="molecule type" value="Genomic_DNA"/>
</dbReference>
<comment type="subcellular location">
    <subcellularLocation>
        <location evidence="1">Membrane</location>
        <topology evidence="1">Single-pass type I membrane protein</topology>
    </subcellularLocation>
</comment>
<evidence type="ECO:0000256" key="18">
    <source>
        <dbReference type="ARBA" id="ARBA00048679"/>
    </source>
</evidence>
<evidence type="ECO:0000259" key="20">
    <source>
        <dbReference type="PROSITE" id="PS50011"/>
    </source>
</evidence>
<evidence type="ECO:0000256" key="6">
    <source>
        <dbReference type="ARBA" id="ARBA00022692"/>
    </source>
</evidence>
<dbReference type="InterPro" id="IPR008271">
    <property type="entry name" value="Ser/Thr_kinase_AS"/>
</dbReference>
<dbReference type="GO" id="GO:0030246">
    <property type="term" value="F:carbohydrate binding"/>
    <property type="evidence" value="ECO:0007669"/>
    <property type="project" value="UniProtKB-KW"/>
</dbReference>
<keyword evidence="11" id="KW-0067">ATP-binding</keyword>
<feature type="transmembrane region" description="Helical" evidence="19">
    <location>
        <begin position="313"/>
        <end position="334"/>
    </location>
</feature>
<dbReference type="SUPFAM" id="SSF56112">
    <property type="entry name" value="Protein kinase-like (PK-like)"/>
    <property type="match status" value="1"/>
</dbReference>
<dbReference type="SMART" id="SM00473">
    <property type="entry name" value="PAN_AP"/>
    <property type="match status" value="1"/>
</dbReference>
<dbReference type="GO" id="GO:0005524">
    <property type="term" value="F:ATP binding"/>
    <property type="evidence" value="ECO:0007669"/>
    <property type="project" value="UniProtKB-KW"/>
</dbReference>
<dbReference type="InterPro" id="IPR003609">
    <property type="entry name" value="Pan_app"/>
</dbReference>
<keyword evidence="10" id="KW-0418">Kinase</keyword>
<feature type="domain" description="Protein kinase" evidence="20">
    <location>
        <begin position="237"/>
        <end position="576"/>
    </location>
</feature>
<dbReference type="Gene3D" id="1.10.510.10">
    <property type="entry name" value="Transferase(Phosphotransferase) domain 1"/>
    <property type="match status" value="1"/>
</dbReference>
<dbReference type="Pfam" id="PF00954">
    <property type="entry name" value="S_locus_glycop"/>
    <property type="match status" value="1"/>
</dbReference>
<evidence type="ECO:0000256" key="13">
    <source>
        <dbReference type="ARBA" id="ARBA00023136"/>
    </source>
</evidence>
<evidence type="ECO:0000256" key="14">
    <source>
        <dbReference type="ARBA" id="ARBA00023157"/>
    </source>
</evidence>
<gene>
    <name evidence="22" type="ORF">BUALT_Bualt18G0018100</name>
</gene>
<evidence type="ECO:0000256" key="2">
    <source>
        <dbReference type="ARBA" id="ARBA00012513"/>
    </source>
</evidence>
<dbReference type="InterPro" id="IPR001480">
    <property type="entry name" value="Bulb-type_lectin_dom"/>
</dbReference>
<evidence type="ECO:0000256" key="5">
    <source>
        <dbReference type="ARBA" id="ARBA00022679"/>
    </source>
</evidence>
<evidence type="ECO:0000256" key="8">
    <source>
        <dbReference type="ARBA" id="ARBA00022734"/>
    </source>
</evidence>
<evidence type="ECO:0000256" key="16">
    <source>
        <dbReference type="ARBA" id="ARBA00023180"/>
    </source>
</evidence>
<evidence type="ECO:0000256" key="10">
    <source>
        <dbReference type="ARBA" id="ARBA00022777"/>
    </source>
</evidence>
<keyword evidence="9" id="KW-0547">Nucleotide-binding</keyword>
<evidence type="ECO:0000256" key="9">
    <source>
        <dbReference type="ARBA" id="ARBA00022741"/>
    </source>
</evidence>
<keyword evidence="6 19" id="KW-0812">Transmembrane</keyword>
<dbReference type="EC" id="2.7.11.1" evidence="2"/>
<name>A0AAV6WB77_9LAMI</name>
<evidence type="ECO:0000313" key="23">
    <source>
        <dbReference type="Proteomes" id="UP000826271"/>
    </source>
</evidence>
<dbReference type="InterPro" id="IPR000719">
    <property type="entry name" value="Prot_kinase_dom"/>
</dbReference>
<organism evidence="22 23">
    <name type="scientific">Buddleja alternifolia</name>
    <dbReference type="NCBI Taxonomy" id="168488"/>
    <lineage>
        <taxon>Eukaryota</taxon>
        <taxon>Viridiplantae</taxon>
        <taxon>Streptophyta</taxon>
        <taxon>Embryophyta</taxon>
        <taxon>Tracheophyta</taxon>
        <taxon>Spermatophyta</taxon>
        <taxon>Magnoliopsida</taxon>
        <taxon>eudicotyledons</taxon>
        <taxon>Gunneridae</taxon>
        <taxon>Pentapetalae</taxon>
        <taxon>asterids</taxon>
        <taxon>lamiids</taxon>
        <taxon>Lamiales</taxon>
        <taxon>Scrophulariaceae</taxon>
        <taxon>Buddlejeae</taxon>
        <taxon>Buddleja</taxon>
    </lineage>
</organism>
<keyword evidence="23" id="KW-1185">Reference proteome</keyword>
<dbReference type="SUPFAM" id="SSF51110">
    <property type="entry name" value="alpha-D-mannose-specific plant lectins"/>
    <property type="match status" value="1"/>
</dbReference>
<dbReference type="GO" id="GO:0004674">
    <property type="term" value="F:protein serine/threonine kinase activity"/>
    <property type="evidence" value="ECO:0007669"/>
    <property type="project" value="UniProtKB-KW"/>
</dbReference>
<dbReference type="InterPro" id="IPR011009">
    <property type="entry name" value="Kinase-like_dom_sf"/>
</dbReference>
<keyword evidence="16" id="KW-0325">Glycoprotein</keyword>
<evidence type="ECO:0000256" key="19">
    <source>
        <dbReference type="SAM" id="Phobius"/>
    </source>
</evidence>
<keyword evidence="4" id="KW-0597">Phosphoprotein</keyword>
<dbReference type="GO" id="GO:0048544">
    <property type="term" value="P:recognition of pollen"/>
    <property type="evidence" value="ECO:0007669"/>
    <property type="project" value="InterPro"/>
</dbReference>
<keyword evidence="5" id="KW-0808">Transferase</keyword>
<keyword evidence="7" id="KW-0732">Signal</keyword>
<comment type="catalytic activity">
    <reaction evidence="18">
        <text>L-seryl-[protein] + ATP = O-phospho-L-seryl-[protein] + ADP + H(+)</text>
        <dbReference type="Rhea" id="RHEA:17989"/>
        <dbReference type="Rhea" id="RHEA-COMP:9863"/>
        <dbReference type="Rhea" id="RHEA-COMP:11604"/>
        <dbReference type="ChEBI" id="CHEBI:15378"/>
        <dbReference type="ChEBI" id="CHEBI:29999"/>
        <dbReference type="ChEBI" id="CHEBI:30616"/>
        <dbReference type="ChEBI" id="CHEBI:83421"/>
        <dbReference type="ChEBI" id="CHEBI:456216"/>
        <dbReference type="EC" id="2.7.11.1"/>
    </reaction>
</comment>
<keyword evidence="12 19" id="KW-1133">Transmembrane helix</keyword>
<dbReference type="Pfam" id="PF01453">
    <property type="entry name" value="B_lectin"/>
    <property type="match status" value="1"/>
</dbReference>
<evidence type="ECO:0000256" key="1">
    <source>
        <dbReference type="ARBA" id="ARBA00004479"/>
    </source>
</evidence>
<dbReference type="PROSITE" id="PS00108">
    <property type="entry name" value="PROTEIN_KINASE_ST"/>
    <property type="match status" value="1"/>
</dbReference>
<dbReference type="Pfam" id="PF00069">
    <property type="entry name" value="Pkinase"/>
    <property type="match status" value="1"/>
</dbReference>
<dbReference type="PROSITE" id="PS50011">
    <property type="entry name" value="PROTEIN_KINASE_DOM"/>
    <property type="match status" value="1"/>
</dbReference>
<dbReference type="AlphaFoldDB" id="A0AAV6WB77"/>
<keyword evidence="8" id="KW-0430">Lectin</keyword>
<feature type="domain" description="Apple" evidence="21">
    <location>
        <begin position="218"/>
        <end position="299"/>
    </location>
</feature>
<accession>A0AAV6WB77</accession>
<comment type="caution">
    <text evidence="22">The sequence shown here is derived from an EMBL/GenBank/DDBJ whole genome shotgun (WGS) entry which is preliminary data.</text>
</comment>
<dbReference type="Proteomes" id="UP000826271">
    <property type="component" value="Unassembled WGS sequence"/>
</dbReference>
<evidence type="ECO:0000256" key="3">
    <source>
        <dbReference type="ARBA" id="ARBA00022527"/>
    </source>
</evidence>
<protein>
    <recommendedName>
        <fullName evidence="2">non-specific serine/threonine protein kinase</fullName>
        <ecNumber evidence="2">2.7.11.1</ecNumber>
    </recommendedName>
</protein>
<evidence type="ECO:0000256" key="7">
    <source>
        <dbReference type="ARBA" id="ARBA00022729"/>
    </source>
</evidence>
<evidence type="ECO:0000259" key="21">
    <source>
        <dbReference type="PROSITE" id="PS50948"/>
    </source>
</evidence>
<dbReference type="PROSITE" id="PS50948">
    <property type="entry name" value="PAN"/>
    <property type="match status" value="1"/>
</dbReference>
<dbReference type="SUPFAM" id="SSF57414">
    <property type="entry name" value="Hairpin loop containing domain-like"/>
    <property type="match status" value="1"/>
</dbReference>